<keyword evidence="5 6" id="KW-0961">Cell wall biogenesis/degradation</keyword>
<evidence type="ECO:0000256" key="5">
    <source>
        <dbReference type="ARBA" id="ARBA00023316"/>
    </source>
</evidence>
<dbReference type="SUPFAM" id="SSF141523">
    <property type="entry name" value="L,D-transpeptidase catalytic domain-like"/>
    <property type="match status" value="1"/>
</dbReference>
<evidence type="ECO:0000256" key="6">
    <source>
        <dbReference type="PROSITE-ProRule" id="PRU01373"/>
    </source>
</evidence>
<dbReference type="UniPathway" id="UPA00219"/>
<feature type="active site" description="Nucleophile" evidence="6">
    <location>
        <position position="373"/>
    </location>
</feature>
<evidence type="ECO:0000256" key="7">
    <source>
        <dbReference type="SAM" id="MobiDB-lite"/>
    </source>
</evidence>
<feature type="region of interest" description="Disordered" evidence="7">
    <location>
        <begin position="233"/>
        <end position="262"/>
    </location>
</feature>
<dbReference type="STRING" id="1121298.SAMN05444401_0260"/>
<dbReference type="Gene3D" id="2.40.440.10">
    <property type="entry name" value="L,D-transpeptidase catalytic domain-like"/>
    <property type="match status" value="1"/>
</dbReference>
<dbReference type="CDD" id="cd16913">
    <property type="entry name" value="YkuD_like"/>
    <property type="match status" value="1"/>
</dbReference>
<keyword evidence="3 6" id="KW-0133">Cell shape</keyword>
<evidence type="ECO:0000256" key="2">
    <source>
        <dbReference type="ARBA" id="ARBA00022679"/>
    </source>
</evidence>
<dbReference type="InterPro" id="IPR005490">
    <property type="entry name" value="LD_TPept_cat_dom"/>
</dbReference>
<dbReference type="GO" id="GO:0008360">
    <property type="term" value="P:regulation of cell shape"/>
    <property type="evidence" value="ECO:0007669"/>
    <property type="project" value="UniProtKB-UniRule"/>
</dbReference>
<keyword evidence="10" id="KW-1185">Reference proteome</keyword>
<gene>
    <name evidence="9" type="ORF">SAMN05444401_0260</name>
</gene>
<feature type="domain" description="L,D-TPase catalytic" evidence="8">
    <location>
        <begin position="276"/>
        <end position="397"/>
    </location>
</feature>
<proteinExistence type="predicted"/>
<dbReference type="PANTHER" id="PTHR30582:SF2">
    <property type="entry name" value="L,D-TRANSPEPTIDASE YCIB-RELATED"/>
    <property type="match status" value="1"/>
</dbReference>
<sequence length="397" mass="45963">MKFKKPFILTIVVVLILSISAGFIYNKNVQASELKTSLENYIKNDEYTEALNVINKASRDKIISTAFGFNNAAKDILTKHIDNLEKDYLEDKINISKLNSYLEEIMSFNILDENEIKSVKDEMSKEEVIKSSYRNSKELYNNKEYKNALKILEGIPEGSRENLEIEELKDSINKDYKEFSDKTLDGLIKDEKYKEGLNFLNEVKDVYTETDWKEKVDNINKLIDKKNEEIKKKKAEEEVRKKAEEAKKREEERKVEAARAASNNNTLASEKSYTSYRIIVSLNEQLTKIFKGSEENWELIKSINSSTGLPGAETPKGTFRISSRGNWFFSQKYQEGAKYWTSFYGNYLFHSFPMDRNKNILDYTLGKPASHGCVRMTVEDAKWIHDNIPNGTKVIVQ</sequence>
<protein>
    <submittedName>
        <fullName evidence="9">L,D-transpeptidase catalytic domain</fullName>
    </submittedName>
</protein>
<dbReference type="Pfam" id="PF03734">
    <property type="entry name" value="YkuD"/>
    <property type="match status" value="1"/>
</dbReference>
<reference evidence="9 10" key="1">
    <citation type="submission" date="2016-11" db="EMBL/GenBank/DDBJ databases">
        <authorList>
            <person name="Jaros S."/>
            <person name="Januszkiewicz K."/>
            <person name="Wedrychowicz H."/>
        </authorList>
    </citation>
    <scope>NUCLEOTIDE SEQUENCE [LARGE SCALE GENOMIC DNA]</scope>
    <source>
        <strain evidence="9 10">DSM 21864</strain>
    </source>
</reference>
<evidence type="ECO:0000313" key="9">
    <source>
        <dbReference type="EMBL" id="SHJ97479.1"/>
    </source>
</evidence>
<dbReference type="GO" id="GO:0016740">
    <property type="term" value="F:transferase activity"/>
    <property type="evidence" value="ECO:0007669"/>
    <property type="project" value="UniProtKB-KW"/>
</dbReference>
<evidence type="ECO:0000256" key="4">
    <source>
        <dbReference type="ARBA" id="ARBA00022984"/>
    </source>
</evidence>
<evidence type="ECO:0000313" key="10">
    <source>
        <dbReference type="Proteomes" id="UP000184080"/>
    </source>
</evidence>
<dbReference type="InterPro" id="IPR038063">
    <property type="entry name" value="Transpep_catalytic_dom"/>
</dbReference>
<feature type="active site" description="Proton donor/acceptor" evidence="6">
    <location>
        <position position="350"/>
    </location>
</feature>
<dbReference type="RefSeq" id="WP_073012219.1">
    <property type="nucleotide sequence ID" value="NZ_FQZO01000012.1"/>
</dbReference>
<evidence type="ECO:0000256" key="3">
    <source>
        <dbReference type="ARBA" id="ARBA00022960"/>
    </source>
</evidence>
<dbReference type="EMBL" id="FQZO01000012">
    <property type="protein sequence ID" value="SHJ97479.1"/>
    <property type="molecule type" value="Genomic_DNA"/>
</dbReference>
<dbReference type="PROSITE" id="PS52029">
    <property type="entry name" value="LD_TPASE"/>
    <property type="match status" value="1"/>
</dbReference>
<dbReference type="InterPro" id="IPR050979">
    <property type="entry name" value="LD-transpeptidase"/>
</dbReference>
<dbReference type="AlphaFoldDB" id="A0A1M6NP35"/>
<dbReference type="OrthoDB" id="177750at2"/>
<organism evidence="9 10">
    <name type="scientific">Clostridium amylolyticum</name>
    <dbReference type="NCBI Taxonomy" id="1121298"/>
    <lineage>
        <taxon>Bacteria</taxon>
        <taxon>Bacillati</taxon>
        <taxon>Bacillota</taxon>
        <taxon>Clostridia</taxon>
        <taxon>Eubacteriales</taxon>
        <taxon>Clostridiaceae</taxon>
        <taxon>Clostridium</taxon>
    </lineage>
</organism>
<dbReference type="GO" id="GO:0071972">
    <property type="term" value="F:peptidoglycan L,D-transpeptidase activity"/>
    <property type="evidence" value="ECO:0007669"/>
    <property type="project" value="TreeGrafter"/>
</dbReference>
<evidence type="ECO:0000256" key="1">
    <source>
        <dbReference type="ARBA" id="ARBA00004752"/>
    </source>
</evidence>
<accession>A0A1M6NP35</accession>
<keyword evidence="2" id="KW-0808">Transferase</keyword>
<comment type="pathway">
    <text evidence="1 6">Cell wall biogenesis; peptidoglycan biosynthesis.</text>
</comment>
<dbReference type="GO" id="GO:0018104">
    <property type="term" value="P:peptidoglycan-protein cross-linking"/>
    <property type="evidence" value="ECO:0007669"/>
    <property type="project" value="TreeGrafter"/>
</dbReference>
<dbReference type="GO" id="GO:0071555">
    <property type="term" value="P:cell wall organization"/>
    <property type="evidence" value="ECO:0007669"/>
    <property type="project" value="UniProtKB-UniRule"/>
</dbReference>
<dbReference type="Proteomes" id="UP000184080">
    <property type="component" value="Unassembled WGS sequence"/>
</dbReference>
<dbReference type="GO" id="GO:0005576">
    <property type="term" value="C:extracellular region"/>
    <property type="evidence" value="ECO:0007669"/>
    <property type="project" value="TreeGrafter"/>
</dbReference>
<keyword evidence="4 6" id="KW-0573">Peptidoglycan synthesis</keyword>
<dbReference type="PANTHER" id="PTHR30582">
    <property type="entry name" value="L,D-TRANSPEPTIDASE"/>
    <property type="match status" value="1"/>
</dbReference>
<evidence type="ECO:0000259" key="8">
    <source>
        <dbReference type="PROSITE" id="PS52029"/>
    </source>
</evidence>
<name>A0A1M6NP35_9CLOT</name>
<feature type="compositionally biased region" description="Basic and acidic residues" evidence="7">
    <location>
        <begin position="233"/>
        <end position="257"/>
    </location>
</feature>